<dbReference type="PIRSF" id="PIRSF000538">
    <property type="entry name" value="GlpK"/>
    <property type="match status" value="1"/>
</dbReference>
<reference evidence="7 8" key="1">
    <citation type="submission" date="2019-08" db="EMBL/GenBank/DDBJ databases">
        <title>Pedobacter sp. nov., isolated from Han river, South Korea.</title>
        <authorList>
            <person name="Lee D.-H."/>
            <person name="Kim Y.-S."/>
            <person name="Hwang E.-M."/>
            <person name="Le Tran T.C."/>
            <person name="Cha C.-J."/>
        </authorList>
    </citation>
    <scope>NUCLEOTIDE SEQUENCE [LARGE SCALE GENOMIC DNA]</scope>
    <source>
        <strain evidence="7 8">CJ43</strain>
    </source>
</reference>
<dbReference type="Pfam" id="PF00370">
    <property type="entry name" value="FGGY_N"/>
    <property type="match status" value="1"/>
</dbReference>
<comment type="similarity">
    <text evidence="1 4">Belongs to the FGGY kinase family.</text>
</comment>
<keyword evidence="8" id="KW-1185">Reference proteome</keyword>
<dbReference type="Proteomes" id="UP000323653">
    <property type="component" value="Chromosome"/>
</dbReference>
<name>A0A5C0VJH1_9SPHI</name>
<evidence type="ECO:0000256" key="2">
    <source>
        <dbReference type="ARBA" id="ARBA00022679"/>
    </source>
</evidence>
<dbReference type="GO" id="GO:0016773">
    <property type="term" value="F:phosphotransferase activity, alcohol group as acceptor"/>
    <property type="evidence" value="ECO:0007669"/>
    <property type="project" value="InterPro"/>
</dbReference>
<dbReference type="InterPro" id="IPR018484">
    <property type="entry name" value="FGGY_N"/>
</dbReference>
<dbReference type="Pfam" id="PF02782">
    <property type="entry name" value="FGGY_C"/>
    <property type="match status" value="1"/>
</dbReference>
<dbReference type="RefSeq" id="WP_149075561.1">
    <property type="nucleotide sequence ID" value="NZ_CP043329.1"/>
</dbReference>
<protein>
    <recommendedName>
        <fullName evidence="9">Gluconokinase</fullName>
    </recommendedName>
</protein>
<dbReference type="KEGG" id="pej:FYC62_15275"/>
<keyword evidence="2 4" id="KW-0808">Transferase</keyword>
<gene>
    <name evidence="7" type="ORF">FYC62_15275</name>
</gene>
<evidence type="ECO:0000256" key="3">
    <source>
        <dbReference type="ARBA" id="ARBA00022777"/>
    </source>
</evidence>
<dbReference type="InterPro" id="IPR018483">
    <property type="entry name" value="Carb_kinase_FGGY_CS"/>
</dbReference>
<dbReference type="EMBL" id="CP043329">
    <property type="protein sequence ID" value="QEK52878.1"/>
    <property type="molecule type" value="Genomic_DNA"/>
</dbReference>
<dbReference type="SUPFAM" id="SSF53067">
    <property type="entry name" value="Actin-like ATPase domain"/>
    <property type="match status" value="2"/>
</dbReference>
<dbReference type="InterPro" id="IPR018485">
    <property type="entry name" value="FGGY_C"/>
</dbReference>
<accession>A0A5C0VJH1</accession>
<proteinExistence type="inferred from homology"/>
<sequence length="497" mass="54428">MVLSLAIDLGTTNLKVGLVNESGEIISIRSVAVPVKSNQKGEAEHDPEELKKLILGLCKELLVGDTKNQVAYIVSSTYQFGLMLLDAHKKPLTGITLLSDIRSQKTFDAFLESYSAFDIYAQTGCPLISPYVLARLFYFSTQEKDLFKKAQYFSDSKSFLFNWLTGEFTTDMSTAAASQAYNITNGTWDDTLLGHIGLEGKQFPEIKDGTSYLSSLQEDIRTELGLKQGVKVLLGVYDGAALAIGSGALQKGVGIMNVGTSAMLRVAGQIPAFDQDDNKRIQPYALNKQLFLNGGALNNAALPINWLRNSLFDVDLHDEAMLNLGTTAPLICLPYLTSERDSKTGPYASGVFFGLRQYHSKTDMARSVLEGVAYSMRYIFDALKENQLLITELRMGGGGTNIKPWVQIFANIMGLPIHIPSGDELGIVGSAMLAFAAEDKDKNINTIGSHGLGNNMTIYPDAAAVEVHHQRYQFFKKLRETLGPLYKEHAALANHPS</sequence>
<dbReference type="InterPro" id="IPR000577">
    <property type="entry name" value="Carb_kinase_FGGY"/>
</dbReference>
<organism evidence="7 8">
    <name type="scientific">Pedobacter aquae</name>
    <dbReference type="NCBI Taxonomy" id="2605747"/>
    <lineage>
        <taxon>Bacteria</taxon>
        <taxon>Pseudomonadati</taxon>
        <taxon>Bacteroidota</taxon>
        <taxon>Sphingobacteriia</taxon>
        <taxon>Sphingobacteriales</taxon>
        <taxon>Sphingobacteriaceae</taxon>
        <taxon>Pedobacter</taxon>
    </lineage>
</organism>
<evidence type="ECO:0000256" key="1">
    <source>
        <dbReference type="ARBA" id="ARBA00009156"/>
    </source>
</evidence>
<feature type="domain" description="Carbohydrate kinase FGGY N-terminal" evidence="5">
    <location>
        <begin position="5"/>
        <end position="245"/>
    </location>
</feature>
<dbReference type="GO" id="GO:0016301">
    <property type="term" value="F:kinase activity"/>
    <property type="evidence" value="ECO:0007669"/>
    <property type="project" value="UniProtKB-KW"/>
</dbReference>
<keyword evidence="3 4" id="KW-0418">Kinase</keyword>
<evidence type="ECO:0000313" key="8">
    <source>
        <dbReference type="Proteomes" id="UP000323653"/>
    </source>
</evidence>
<evidence type="ECO:0000259" key="6">
    <source>
        <dbReference type="Pfam" id="PF02782"/>
    </source>
</evidence>
<feature type="domain" description="Carbohydrate kinase FGGY C-terminal" evidence="6">
    <location>
        <begin position="256"/>
        <end position="437"/>
    </location>
</feature>
<dbReference type="Gene3D" id="3.30.420.40">
    <property type="match status" value="2"/>
</dbReference>
<dbReference type="InterPro" id="IPR043129">
    <property type="entry name" value="ATPase_NBD"/>
</dbReference>
<dbReference type="GO" id="GO:0005975">
    <property type="term" value="P:carbohydrate metabolic process"/>
    <property type="evidence" value="ECO:0007669"/>
    <property type="project" value="InterPro"/>
</dbReference>
<dbReference type="PROSITE" id="PS00445">
    <property type="entry name" value="FGGY_KINASES_2"/>
    <property type="match status" value="1"/>
</dbReference>
<dbReference type="AlphaFoldDB" id="A0A5C0VJH1"/>
<dbReference type="PANTHER" id="PTHR43095:SF2">
    <property type="entry name" value="GLUCONOKINASE"/>
    <property type="match status" value="1"/>
</dbReference>
<evidence type="ECO:0000256" key="4">
    <source>
        <dbReference type="RuleBase" id="RU003733"/>
    </source>
</evidence>
<dbReference type="CDD" id="cd07770">
    <property type="entry name" value="ASKHA_NBD_FGGY_GntK"/>
    <property type="match status" value="1"/>
</dbReference>
<evidence type="ECO:0000259" key="5">
    <source>
        <dbReference type="Pfam" id="PF00370"/>
    </source>
</evidence>
<evidence type="ECO:0008006" key="9">
    <source>
        <dbReference type="Google" id="ProtNLM"/>
    </source>
</evidence>
<dbReference type="InterPro" id="IPR050406">
    <property type="entry name" value="FGGY_Carb_Kinase"/>
</dbReference>
<evidence type="ECO:0000313" key="7">
    <source>
        <dbReference type="EMBL" id="QEK52878.1"/>
    </source>
</evidence>
<dbReference type="PANTHER" id="PTHR43095">
    <property type="entry name" value="SUGAR KINASE"/>
    <property type="match status" value="1"/>
</dbReference>